<feature type="binding site" evidence="7">
    <location>
        <position position="42"/>
    </location>
    <ligand>
        <name>[4Fe-4S] cluster</name>
        <dbReference type="ChEBI" id="CHEBI:49883"/>
    </ligand>
</feature>
<keyword evidence="5" id="KW-0170">Cobalt</keyword>
<keyword evidence="3 7" id="KW-0408">Iron</keyword>
<evidence type="ECO:0000256" key="6">
    <source>
        <dbReference type="PIRSR" id="PIRSR000376-1"/>
    </source>
</evidence>
<feature type="binding site" evidence="7">
    <location>
        <position position="20"/>
    </location>
    <ligand>
        <name>[4Fe-4S] cluster</name>
        <dbReference type="ChEBI" id="CHEBI:49883"/>
    </ligand>
</feature>
<dbReference type="PROSITE" id="PS51656">
    <property type="entry name" value="4FE4S"/>
    <property type="match status" value="1"/>
</dbReference>
<dbReference type="Proteomes" id="UP000440004">
    <property type="component" value="Unassembled WGS sequence"/>
</dbReference>
<evidence type="ECO:0000256" key="7">
    <source>
        <dbReference type="PIRSR" id="PIRSR000376-2"/>
    </source>
</evidence>
<dbReference type="GO" id="GO:0051539">
    <property type="term" value="F:4 iron, 4 sulfur cluster binding"/>
    <property type="evidence" value="ECO:0007669"/>
    <property type="project" value="UniProtKB-KW"/>
</dbReference>
<dbReference type="InterPro" id="IPR016218">
    <property type="entry name" value="AcylCoA_decarb/synth_gsu"/>
</dbReference>
<dbReference type="RefSeq" id="WP_152805301.1">
    <property type="nucleotide sequence ID" value="NZ_WHNX01000022.1"/>
</dbReference>
<comment type="caution">
    <text evidence="9">The sequence shown here is derived from an EMBL/GenBank/DDBJ whole genome shotgun (WGS) entry which is preliminary data.</text>
</comment>
<evidence type="ECO:0000256" key="1">
    <source>
        <dbReference type="ARBA" id="ARBA00022485"/>
    </source>
</evidence>
<feature type="binding site" evidence="6">
    <location>
        <position position="341"/>
    </location>
    <ligand>
        <name>5-methoxybenzimidazolylcob(I)amide</name>
        <dbReference type="ChEBI" id="CHEBI:157765"/>
    </ligand>
</feature>
<dbReference type="EMBL" id="WHNX01000022">
    <property type="protein sequence ID" value="MPW26620.1"/>
    <property type="molecule type" value="Genomic_DNA"/>
</dbReference>
<proteinExistence type="predicted"/>
<feature type="binding site" evidence="6">
    <location>
        <begin position="371"/>
        <end position="374"/>
    </location>
    <ligand>
        <name>5-methoxybenzimidazolylcob(I)amide</name>
        <dbReference type="ChEBI" id="CHEBI:157765"/>
    </ligand>
</feature>
<feature type="binding site" evidence="6">
    <location>
        <position position="435"/>
    </location>
    <ligand>
        <name>5-methoxybenzimidazolylcob(I)amide</name>
        <dbReference type="ChEBI" id="CHEBI:157765"/>
    </ligand>
</feature>
<feature type="binding site" evidence="6">
    <location>
        <position position="347"/>
    </location>
    <ligand>
        <name>5-methoxybenzimidazolylcob(I)amide</name>
        <dbReference type="ChEBI" id="CHEBI:157765"/>
    </ligand>
</feature>
<evidence type="ECO:0000256" key="4">
    <source>
        <dbReference type="ARBA" id="ARBA00023014"/>
    </source>
</evidence>
<dbReference type="Pfam" id="PF03599">
    <property type="entry name" value="CdhD"/>
    <property type="match status" value="1"/>
</dbReference>
<dbReference type="NCBIfam" id="NF003195">
    <property type="entry name" value="PRK04165.1"/>
    <property type="match status" value="1"/>
</dbReference>
<dbReference type="PANTHER" id="PTHR36214:SF3">
    <property type="entry name" value="ACETYL-COA DECARBONYLASE_SYNTHASE COMPLEX SUBUNIT GAMMA"/>
    <property type="match status" value="1"/>
</dbReference>
<dbReference type="AlphaFoldDB" id="A0A6A7KAT1"/>
<name>A0A6A7KAT1_9FIRM</name>
<evidence type="ECO:0000256" key="2">
    <source>
        <dbReference type="ARBA" id="ARBA00022723"/>
    </source>
</evidence>
<dbReference type="PIRSF" id="PIRSF000376">
    <property type="entry name" value="AcCoA_decarb_gamma"/>
    <property type="match status" value="1"/>
</dbReference>
<evidence type="ECO:0000313" key="9">
    <source>
        <dbReference type="EMBL" id="MPW26620.1"/>
    </source>
</evidence>
<gene>
    <name evidence="9" type="ORF">GC105_12555</name>
</gene>
<keyword evidence="4 7" id="KW-0411">Iron-sulfur</keyword>
<organism evidence="9 10">
    <name type="scientific">Alkalibaculum sporogenes</name>
    <dbReference type="NCBI Taxonomy" id="2655001"/>
    <lineage>
        <taxon>Bacteria</taxon>
        <taxon>Bacillati</taxon>
        <taxon>Bacillota</taxon>
        <taxon>Clostridia</taxon>
        <taxon>Eubacteriales</taxon>
        <taxon>Eubacteriaceae</taxon>
        <taxon>Alkalibaculum</taxon>
    </lineage>
</organism>
<evidence type="ECO:0000313" key="10">
    <source>
        <dbReference type="Proteomes" id="UP000440004"/>
    </source>
</evidence>
<dbReference type="GO" id="GO:0046356">
    <property type="term" value="P:acetyl-CoA catabolic process"/>
    <property type="evidence" value="ECO:0007669"/>
    <property type="project" value="InterPro"/>
</dbReference>
<reference evidence="9 10" key="1">
    <citation type="submission" date="2019-10" db="EMBL/GenBank/DDBJ databases">
        <title>Alkalibaculum tamaniensis sp.nov., a new alkaliphilic acetogen, isolated on methoxylated aromatics from a mud volcano.</title>
        <authorList>
            <person name="Khomyakova M.A."/>
            <person name="Merkel A.Y."/>
            <person name="Bonch-Osmolovskaya E.A."/>
            <person name="Slobodkin A.I."/>
        </authorList>
    </citation>
    <scope>NUCLEOTIDE SEQUENCE [LARGE SCALE GENOMIC DNA]</scope>
    <source>
        <strain evidence="9 10">M08DMB</strain>
    </source>
</reference>
<dbReference type="Gene3D" id="3.40.50.11600">
    <property type="match status" value="1"/>
</dbReference>
<dbReference type="GO" id="GO:0008168">
    <property type="term" value="F:methyltransferase activity"/>
    <property type="evidence" value="ECO:0007669"/>
    <property type="project" value="InterPro"/>
</dbReference>
<keyword evidence="10" id="KW-1185">Reference proteome</keyword>
<dbReference type="Gene3D" id="3.20.20.20">
    <property type="entry name" value="Dihydropteroate synthase-like"/>
    <property type="match status" value="1"/>
</dbReference>
<dbReference type="InterPro" id="IPR007202">
    <property type="entry name" value="4Fe-4S_dom"/>
</dbReference>
<evidence type="ECO:0000256" key="5">
    <source>
        <dbReference type="ARBA" id="ARBA00023285"/>
    </source>
</evidence>
<dbReference type="PANTHER" id="PTHR36214">
    <property type="match status" value="1"/>
</dbReference>
<feature type="binding site" evidence="7">
    <location>
        <position position="17"/>
    </location>
    <ligand>
        <name>[4Fe-4S] cluster</name>
        <dbReference type="ChEBI" id="CHEBI:49883"/>
    </ligand>
</feature>
<dbReference type="InterPro" id="IPR011005">
    <property type="entry name" value="Dihydropteroate_synth-like_sf"/>
</dbReference>
<protein>
    <submittedName>
        <fullName evidence="9">Acetyl-CoA decarbonylase/synthase complex subunit gamma</fullName>
    </submittedName>
</protein>
<evidence type="ECO:0000259" key="8">
    <source>
        <dbReference type="PROSITE" id="PS51656"/>
    </source>
</evidence>
<accession>A0A6A7KAT1</accession>
<dbReference type="Pfam" id="PF04060">
    <property type="entry name" value="FeS"/>
    <property type="match status" value="1"/>
</dbReference>
<evidence type="ECO:0000256" key="3">
    <source>
        <dbReference type="ARBA" id="ARBA00023004"/>
    </source>
</evidence>
<keyword evidence="1 7" id="KW-0004">4Fe-4S</keyword>
<dbReference type="InterPro" id="IPR051069">
    <property type="entry name" value="ACDS_complex_subunit"/>
</dbReference>
<dbReference type="GO" id="GO:0005506">
    <property type="term" value="F:iron ion binding"/>
    <property type="evidence" value="ECO:0007669"/>
    <property type="project" value="InterPro"/>
</dbReference>
<dbReference type="InterPro" id="IPR016041">
    <property type="entry name" value="Ac-CoA_synth_d_su_TIM-brl"/>
</dbReference>
<feature type="domain" description="4Fe-4S" evidence="8">
    <location>
        <begin position="1"/>
        <end position="59"/>
    </location>
</feature>
<keyword evidence="2 7" id="KW-0479">Metal-binding</keyword>
<sequence length="446" mass="49001">MALSGIQIFKLTPRTNCKECGFPTCMAFSMKVAAGAITIDKCPHISDEATQQLAEATAPPMKTIVIGKDAAERKIGGETVLFRHEKTLVSKTLFAVQFSDTMTDEVIESKMANIIKVDYDRIQEQMSVESIVVKYDGNKDKYLVLIEKLKSLGKIFILACTDVNIAKEAIALVKDTKPILVGANKDNIDDMIALAKENNVVLGLNGDTVEDIYALVETAEKAGHKELILNPGTTEMAKTFENTIEIRRTAIVGGDRTFGYPSIVFANELSNGNQFVETALASTYILKYGSIVVLDDINYPKALALFGLRQNIFTDPQKPMRVEPKVYEFNKPKEDSPVLITVDFALTYFVVSGEIERSKAPAWLLIPDAGGLSVLTSWAAGKFGGTVIKNMIKECGIEEKLTKKRLVLPGKVAVLKGDLEEELPGWEIIVGPEEAMQLPKFLNELV</sequence>
<feature type="binding site" evidence="7">
    <location>
        <position position="25"/>
    </location>
    <ligand>
        <name>[4Fe-4S] cluster</name>
        <dbReference type="ChEBI" id="CHEBI:49883"/>
    </ligand>
</feature>